<organism evidence="15">
    <name type="scientific">Cyprinus carpio</name>
    <name type="common">Common carp</name>
    <dbReference type="NCBI Taxonomy" id="7962"/>
    <lineage>
        <taxon>Eukaryota</taxon>
        <taxon>Metazoa</taxon>
        <taxon>Chordata</taxon>
        <taxon>Craniata</taxon>
        <taxon>Vertebrata</taxon>
        <taxon>Euteleostomi</taxon>
        <taxon>Actinopterygii</taxon>
        <taxon>Neopterygii</taxon>
        <taxon>Teleostei</taxon>
        <taxon>Ostariophysi</taxon>
        <taxon>Cypriniformes</taxon>
        <taxon>Cyprinidae</taxon>
        <taxon>Cyprininae</taxon>
        <taxon>Cyprinus</taxon>
    </lineage>
</organism>
<accession>A0A9Q9V1I9</accession>
<dbReference type="AlphaFoldDB" id="A0A9Q9V1I9"/>
<evidence type="ECO:0000256" key="11">
    <source>
        <dbReference type="ARBA" id="ARBA00023180"/>
    </source>
</evidence>
<sequence>MYLAPEQEKPDVFVESHNFFPDWYLVSLLKAKHAARKLGRKKNTGMQNTSDPIIQPAGFYIVALSSMPYSNVYVMFLTVIYVITIMCNVFLIAIIFYDHRLHVPKFMAVGSLALVDLVLSTSLVPGMIKTYIVLDNFVPFKLCLAQMFTYYNFVSLESLSLCILSYDRFIAICFPLKQKSINTNIRMAYIICTVWFFNSVRSLYGPSSISTLSFCGSLKVNSYFCDFAPVLRLSCSDITTQWNFATTSTILFSSVPLIFIFLTYMGILIAVYRMKNNQSRYKALATCTEHLILVAIFFIPIFIIFNLGLFGIVINPIVRTVCLSLSTLLPPCVNPILYSLKTKEIQSRIHSLFKRRSFLIGISQEAADSS</sequence>
<keyword evidence="2" id="KW-1003">Cell membrane</keyword>
<evidence type="ECO:0000256" key="2">
    <source>
        <dbReference type="ARBA" id="ARBA00022475"/>
    </source>
</evidence>
<feature type="transmembrane region" description="Helical" evidence="13">
    <location>
        <begin position="187"/>
        <end position="204"/>
    </location>
</feature>
<dbReference type="PANTHER" id="PTHR26451">
    <property type="entry name" value="G_PROTEIN_RECEP_F1_2 DOMAIN-CONTAINING PROTEIN"/>
    <property type="match status" value="1"/>
</dbReference>
<dbReference type="GO" id="GO:0004984">
    <property type="term" value="F:olfactory receptor activity"/>
    <property type="evidence" value="ECO:0007669"/>
    <property type="project" value="InterPro"/>
</dbReference>
<dbReference type="Pfam" id="PF13853">
    <property type="entry name" value="7tm_4"/>
    <property type="match status" value="1"/>
</dbReference>
<keyword evidence="9" id="KW-1015">Disulfide bond</keyword>
<dbReference type="InterPro" id="IPR000276">
    <property type="entry name" value="GPCR_Rhodpsn"/>
</dbReference>
<dbReference type="Proteomes" id="UP001155660">
    <property type="component" value="Chromosome B8"/>
</dbReference>
<keyword evidence="7" id="KW-0297">G-protein coupled receptor</keyword>
<dbReference type="FunFam" id="1.20.1070.10:FF:000024">
    <property type="entry name" value="Olfactory receptor"/>
    <property type="match status" value="1"/>
</dbReference>
<dbReference type="KEGG" id="ccar:109055562"/>
<protein>
    <submittedName>
        <fullName evidence="15">Olfactory receptor 10A4-like</fullName>
    </submittedName>
</protein>
<dbReference type="GeneID" id="109055562"/>
<keyword evidence="11" id="KW-0325">Glycoprotein</keyword>
<proteinExistence type="predicted"/>
<evidence type="ECO:0000256" key="5">
    <source>
        <dbReference type="ARBA" id="ARBA00022725"/>
    </source>
</evidence>
<feature type="domain" description="G-protein coupled receptors family 1 profile" evidence="14">
    <location>
        <begin position="87"/>
        <end position="338"/>
    </location>
</feature>
<keyword evidence="3" id="KW-0716">Sensory transduction</keyword>
<dbReference type="OrthoDB" id="9444602at2759"/>
<feature type="transmembrane region" description="Helical" evidence="13">
    <location>
        <begin position="291"/>
        <end position="314"/>
    </location>
</feature>
<evidence type="ECO:0000256" key="12">
    <source>
        <dbReference type="ARBA" id="ARBA00023224"/>
    </source>
</evidence>
<feature type="transmembrane region" description="Helical" evidence="13">
    <location>
        <begin position="148"/>
        <end position="166"/>
    </location>
</feature>
<keyword evidence="6 13" id="KW-1133">Transmembrane helix</keyword>
<keyword evidence="12" id="KW-0807">Transducer</keyword>
<evidence type="ECO:0000256" key="6">
    <source>
        <dbReference type="ARBA" id="ARBA00022989"/>
    </source>
</evidence>
<keyword evidence="5" id="KW-0552">Olfaction</keyword>
<dbReference type="RefSeq" id="XP_018928302.2">
    <property type="nucleotide sequence ID" value="XM_019072757.2"/>
</dbReference>
<evidence type="ECO:0000256" key="10">
    <source>
        <dbReference type="ARBA" id="ARBA00023170"/>
    </source>
</evidence>
<dbReference type="SUPFAM" id="SSF81321">
    <property type="entry name" value="Family A G protein-coupled receptor-like"/>
    <property type="match status" value="1"/>
</dbReference>
<reference evidence="15" key="1">
    <citation type="submission" date="2025-08" db="UniProtKB">
        <authorList>
            <consortium name="RefSeq"/>
        </authorList>
    </citation>
    <scope>IDENTIFICATION</scope>
    <source>
        <tissue evidence="15">Muscle</tissue>
    </source>
</reference>
<dbReference type="GO" id="GO:0005549">
    <property type="term" value="F:odorant binding"/>
    <property type="evidence" value="ECO:0007669"/>
    <property type="project" value="TreeGrafter"/>
</dbReference>
<evidence type="ECO:0000256" key="8">
    <source>
        <dbReference type="ARBA" id="ARBA00023136"/>
    </source>
</evidence>
<evidence type="ECO:0000256" key="3">
    <source>
        <dbReference type="ARBA" id="ARBA00022606"/>
    </source>
</evidence>
<evidence type="ECO:0000256" key="9">
    <source>
        <dbReference type="ARBA" id="ARBA00023157"/>
    </source>
</evidence>
<dbReference type="PROSITE" id="PS00237">
    <property type="entry name" value="G_PROTEIN_RECEP_F1_1"/>
    <property type="match status" value="1"/>
</dbReference>
<evidence type="ECO:0000256" key="13">
    <source>
        <dbReference type="SAM" id="Phobius"/>
    </source>
</evidence>
<dbReference type="GO" id="GO:0005886">
    <property type="term" value="C:plasma membrane"/>
    <property type="evidence" value="ECO:0007669"/>
    <property type="project" value="UniProtKB-SubCell"/>
</dbReference>
<keyword evidence="10" id="KW-0675">Receptor</keyword>
<keyword evidence="4 13" id="KW-0812">Transmembrane</keyword>
<name>A0A9Q9V1I9_CYPCA</name>
<evidence type="ECO:0000313" key="15">
    <source>
        <dbReference type="RefSeq" id="XP_018928302.2"/>
    </source>
</evidence>
<evidence type="ECO:0000256" key="1">
    <source>
        <dbReference type="ARBA" id="ARBA00004651"/>
    </source>
</evidence>
<evidence type="ECO:0000256" key="7">
    <source>
        <dbReference type="ARBA" id="ARBA00023040"/>
    </source>
</evidence>
<comment type="subcellular location">
    <subcellularLocation>
        <location evidence="1">Cell membrane</location>
        <topology evidence="1">Multi-pass membrane protein</topology>
    </subcellularLocation>
</comment>
<dbReference type="InterPro" id="IPR017452">
    <property type="entry name" value="GPCR_Rhodpsn_7TM"/>
</dbReference>
<evidence type="ECO:0000259" key="14">
    <source>
        <dbReference type="PROSITE" id="PS50262"/>
    </source>
</evidence>
<feature type="transmembrane region" description="Helical" evidence="13">
    <location>
        <begin position="109"/>
        <end position="128"/>
    </location>
</feature>
<evidence type="ECO:0000256" key="4">
    <source>
        <dbReference type="ARBA" id="ARBA00022692"/>
    </source>
</evidence>
<dbReference type="GO" id="GO:0004930">
    <property type="term" value="F:G protein-coupled receptor activity"/>
    <property type="evidence" value="ECO:0007669"/>
    <property type="project" value="UniProtKB-KW"/>
</dbReference>
<keyword evidence="8 13" id="KW-0472">Membrane</keyword>
<gene>
    <name evidence="15" type="primary">LOC109055562</name>
</gene>
<feature type="transmembrane region" description="Helical" evidence="13">
    <location>
        <begin position="250"/>
        <end position="271"/>
    </location>
</feature>
<dbReference type="InterPro" id="IPR000725">
    <property type="entry name" value="Olfact_rcpt"/>
</dbReference>
<dbReference type="PANTHER" id="PTHR26451:SF470">
    <property type="entry name" value="OLFACTORY RECEPTOR"/>
    <property type="match status" value="1"/>
</dbReference>
<feature type="transmembrane region" description="Helical" evidence="13">
    <location>
        <begin position="72"/>
        <end position="97"/>
    </location>
</feature>
<dbReference type="PROSITE" id="PS50262">
    <property type="entry name" value="G_PROTEIN_RECEP_F1_2"/>
    <property type="match status" value="1"/>
</dbReference>
<dbReference type="InterPro" id="IPR052921">
    <property type="entry name" value="GPCR1_Superfamily_Member"/>
</dbReference>